<evidence type="ECO:0000313" key="3">
    <source>
        <dbReference type="Proteomes" id="UP001365128"/>
    </source>
</evidence>
<sequence>MSTQSTRPTNIDKAVSMPPRSTWVSYSGTTHPSTAPDIRRRRTASREKGKPTLDHKSAEASRPIDAITVYVAHTPPPPPPPPPHPPPPSPPSRPLPHFPSPSPRA</sequence>
<protein>
    <submittedName>
        <fullName evidence="2">Uncharacterized protein</fullName>
    </submittedName>
</protein>
<feature type="compositionally biased region" description="Polar residues" evidence="1">
    <location>
        <begin position="22"/>
        <end position="33"/>
    </location>
</feature>
<name>A0ABR1L754_9PEZI</name>
<reference evidence="2 3" key="1">
    <citation type="submission" date="2024-04" db="EMBL/GenBank/DDBJ databases">
        <title>Phyllosticta paracitricarpa is synonymous to the EU quarantine fungus P. citricarpa based on phylogenomic analyses.</title>
        <authorList>
            <consortium name="Lawrence Berkeley National Laboratory"/>
            <person name="Van Ingen-Buijs V.A."/>
            <person name="Van Westerhoven A.C."/>
            <person name="Haridas S."/>
            <person name="Skiadas P."/>
            <person name="Martin F."/>
            <person name="Groenewald J.Z."/>
            <person name="Crous P.W."/>
            <person name="Seidl M.F."/>
        </authorList>
    </citation>
    <scope>NUCLEOTIDE SEQUENCE [LARGE SCALE GENOMIC DNA]</scope>
    <source>
        <strain evidence="2 3">CBS 122670</strain>
    </source>
</reference>
<accession>A0ABR1L754</accession>
<feature type="compositionally biased region" description="Pro residues" evidence="1">
    <location>
        <begin position="74"/>
        <end position="105"/>
    </location>
</feature>
<evidence type="ECO:0000313" key="2">
    <source>
        <dbReference type="EMBL" id="KAK7531056.1"/>
    </source>
</evidence>
<gene>
    <name evidence="2" type="ORF">IWX46DRAFT_585342</name>
</gene>
<evidence type="ECO:0000256" key="1">
    <source>
        <dbReference type="SAM" id="MobiDB-lite"/>
    </source>
</evidence>
<feature type="compositionally biased region" description="Basic and acidic residues" evidence="1">
    <location>
        <begin position="44"/>
        <end position="59"/>
    </location>
</feature>
<proteinExistence type="predicted"/>
<keyword evidence="3" id="KW-1185">Reference proteome</keyword>
<comment type="caution">
    <text evidence="2">The sequence shown here is derived from an EMBL/GenBank/DDBJ whole genome shotgun (WGS) entry which is preliminary data.</text>
</comment>
<organism evidence="2 3">
    <name type="scientific">Phyllosticta citricarpa</name>
    <dbReference type="NCBI Taxonomy" id="55181"/>
    <lineage>
        <taxon>Eukaryota</taxon>
        <taxon>Fungi</taxon>
        <taxon>Dikarya</taxon>
        <taxon>Ascomycota</taxon>
        <taxon>Pezizomycotina</taxon>
        <taxon>Dothideomycetes</taxon>
        <taxon>Dothideomycetes incertae sedis</taxon>
        <taxon>Botryosphaeriales</taxon>
        <taxon>Phyllostictaceae</taxon>
        <taxon>Phyllosticta</taxon>
    </lineage>
</organism>
<dbReference type="Proteomes" id="UP001365128">
    <property type="component" value="Unassembled WGS sequence"/>
</dbReference>
<feature type="region of interest" description="Disordered" evidence="1">
    <location>
        <begin position="1"/>
        <end position="105"/>
    </location>
</feature>
<dbReference type="EMBL" id="JBBPDW010000059">
    <property type="protein sequence ID" value="KAK7531056.1"/>
    <property type="molecule type" value="Genomic_DNA"/>
</dbReference>